<accession>A0A8C0K4F9</accession>
<reference evidence="2" key="2">
    <citation type="submission" date="2025-09" db="UniProtKB">
        <authorList>
            <consortium name="Ensembl"/>
        </authorList>
    </citation>
    <scope>IDENTIFICATION</scope>
</reference>
<dbReference type="GeneTree" id="ENSGT00390000015384"/>
<dbReference type="GO" id="GO:0038113">
    <property type="term" value="P:interleukin-9-mediated signaling pathway"/>
    <property type="evidence" value="ECO:0007669"/>
    <property type="project" value="Ensembl"/>
</dbReference>
<gene>
    <name evidence="2" type="primary">IL9</name>
</gene>
<dbReference type="GO" id="GO:0005140">
    <property type="term" value="F:interleukin-9 receptor binding"/>
    <property type="evidence" value="ECO:0007669"/>
    <property type="project" value="TreeGrafter"/>
</dbReference>
<dbReference type="AlphaFoldDB" id="A0A8C0K4F9"/>
<dbReference type="PANTHER" id="PTHR16926">
    <property type="entry name" value="INTERLEUKIN 9"/>
    <property type="match status" value="1"/>
</dbReference>
<proteinExistence type="predicted"/>
<dbReference type="InterPro" id="IPR020447">
    <property type="entry name" value="IL-9"/>
</dbReference>
<keyword evidence="1" id="KW-0732">Signal</keyword>
<dbReference type="GO" id="GO:0005125">
    <property type="term" value="F:cytokine activity"/>
    <property type="evidence" value="ECO:0007669"/>
    <property type="project" value="Ensembl"/>
</dbReference>
<name>A0A8C0K4F9_CANLU</name>
<feature type="chain" id="PRO_5034527822" evidence="1">
    <location>
        <begin position="19"/>
        <end position="146"/>
    </location>
</feature>
<evidence type="ECO:0000313" key="2">
    <source>
        <dbReference type="Ensembl" id="ENSCAFP00020008928.1"/>
    </source>
</evidence>
<organism evidence="2 3">
    <name type="scientific">Canis lupus dingo</name>
    <name type="common">dingo</name>
    <dbReference type="NCBI Taxonomy" id="286419"/>
    <lineage>
        <taxon>Eukaryota</taxon>
        <taxon>Metazoa</taxon>
        <taxon>Chordata</taxon>
        <taxon>Craniata</taxon>
        <taxon>Vertebrata</taxon>
        <taxon>Euteleostomi</taxon>
        <taxon>Mammalia</taxon>
        <taxon>Eutheria</taxon>
        <taxon>Laurasiatheria</taxon>
        <taxon>Carnivora</taxon>
        <taxon>Caniformia</taxon>
        <taxon>Canidae</taxon>
        <taxon>Canis</taxon>
    </lineage>
</organism>
<dbReference type="GO" id="GO:0005615">
    <property type="term" value="C:extracellular space"/>
    <property type="evidence" value="ECO:0007669"/>
    <property type="project" value="Ensembl"/>
</dbReference>
<dbReference type="Proteomes" id="UP000694391">
    <property type="component" value="Unplaced"/>
</dbReference>
<evidence type="ECO:0000256" key="1">
    <source>
        <dbReference type="SAM" id="SignalP"/>
    </source>
</evidence>
<keyword evidence="3" id="KW-1185">Reference proteome</keyword>
<reference evidence="2" key="1">
    <citation type="submission" date="2025-08" db="UniProtKB">
        <authorList>
            <consortium name="Ensembl"/>
        </authorList>
    </citation>
    <scope>IDENTIFICATION</scope>
</reference>
<dbReference type="Ensembl" id="ENSCAFT00020010372.1">
    <property type="protein sequence ID" value="ENSCAFP00020008928.1"/>
    <property type="gene ID" value="ENSCAFG00020007220.1"/>
</dbReference>
<dbReference type="PANTHER" id="PTHR16926:SF1">
    <property type="entry name" value="INTERLEUKIN-9"/>
    <property type="match status" value="1"/>
</dbReference>
<evidence type="ECO:0000313" key="3">
    <source>
        <dbReference type="Proteomes" id="UP000694391"/>
    </source>
</evidence>
<feature type="signal peptide" evidence="1">
    <location>
        <begin position="1"/>
        <end position="18"/>
    </location>
</feature>
<protein>
    <submittedName>
        <fullName evidence="2">Interleukin 9</fullName>
    </submittedName>
</protein>
<sequence length="146" mass="16375">MLLSTVLASVLLLCTVASQECFSFMGISDVRYLIDKVQKQPPSSCSCSANVSKCSFENFPNLFSCLHLDNCTTPCFQEGLSQLINSTVGARYLLIFNRVKRTVQDLKNKCKYFSCEQPCNQTTTGNTLMFLRSLQEIFQKKKGVTV</sequence>